<accession>A0ABQ3X989</accession>
<evidence type="ECO:0000256" key="2">
    <source>
        <dbReference type="SAM" id="Phobius"/>
    </source>
</evidence>
<name>A0ABQ3X989_9ACTN</name>
<dbReference type="Proteomes" id="UP000612282">
    <property type="component" value="Unassembled WGS sequence"/>
</dbReference>
<keyword evidence="2" id="KW-0472">Membrane</keyword>
<reference evidence="3 4" key="1">
    <citation type="submission" date="2021-01" db="EMBL/GenBank/DDBJ databases">
        <title>Whole genome shotgun sequence of Actinoplanes couchii NBRC 106145.</title>
        <authorList>
            <person name="Komaki H."/>
            <person name="Tamura T."/>
        </authorList>
    </citation>
    <scope>NUCLEOTIDE SEQUENCE [LARGE SCALE GENOMIC DNA]</scope>
    <source>
        <strain evidence="3 4">NBRC 106145</strain>
    </source>
</reference>
<feature type="compositionally biased region" description="Pro residues" evidence="1">
    <location>
        <begin position="47"/>
        <end position="108"/>
    </location>
</feature>
<feature type="compositionally biased region" description="Pro residues" evidence="1">
    <location>
        <begin position="1"/>
        <end position="10"/>
    </location>
</feature>
<sequence>MTYPPPPGQPGYPNQGDPNQPYQPPYGQPQQPQYGQPQSPAPQFGAPQPPPYGQPQPPQFGGPQPPQPPQPPQFGGPPPPQPPQFGGPQQPPFGQPGFPPPPGFPQPPAKKSKAVPIVLISLAIVLVLCVGGTTVFYLIGKNAEDAAAKISIAEPATLGGLAKLNSAEFEEITADMEKELAQYPGAESSFGAIYGSPEDKNMVAALATKATIADPQKELDASFTTFGQSSKVNGIVDVGTGTLGGVAQCGTSAISGIDVAICGWADEGSVGMIMYFFKTAADIKDEFPDRRAEIETKS</sequence>
<evidence type="ECO:0000313" key="4">
    <source>
        <dbReference type="Proteomes" id="UP000612282"/>
    </source>
</evidence>
<evidence type="ECO:0000256" key="1">
    <source>
        <dbReference type="SAM" id="MobiDB-lite"/>
    </source>
</evidence>
<dbReference type="RefSeq" id="WP_203796381.1">
    <property type="nucleotide sequence ID" value="NZ_BAAAQE010000029.1"/>
</dbReference>
<keyword evidence="2" id="KW-1133">Transmembrane helix</keyword>
<feature type="region of interest" description="Disordered" evidence="1">
    <location>
        <begin position="1"/>
        <end position="110"/>
    </location>
</feature>
<keyword evidence="4" id="KW-1185">Reference proteome</keyword>
<organism evidence="3 4">
    <name type="scientific">Actinoplanes couchii</name>
    <dbReference type="NCBI Taxonomy" id="403638"/>
    <lineage>
        <taxon>Bacteria</taxon>
        <taxon>Bacillati</taxon>
        <taxon>Actinomycetota</taxon>
        <taxon>Actinomycetes</taxon>
        <taxon>Micromonosporales</taxon>
        <taxon>Micromonosporaceae</taxon>
        <taxon>Actinoplanes</taxon>
    </lineage>
</organism>
<feature type="compositionally biased region" description="Low complexity" evidence="1">
    <location>
        <begin position="28"/>
        <end position="46"/>
    </location>
</feature>
<feature type="transmembrane region" description="Helical" evidence="2">
    <location>
        <begin position="114"/>
        <end position="139"/>
    </location>
</feature>
<comment type="caution">
    <text evidence="3">The sequence shown here is derived from an EMBL/GenBank/DDBJ whole genome shotgun (WGS) entry which is preliminary data.</text>
</comment>
<gene>
    <name evidence="3" type="ORF">Aco03nite_034760</name>
</gene>
<feature type="compositionally biased region" description="Low complexity" evidence="1">
    <location>
        <begin position="11"/>
        <end position="20"/>
    </location>
</feature>
<evidence type="ECO:0000313" key="3">
    <source>
        <dbReference type="EMBL" id="GID55072.1"/>
    </source>
</evidence>
<keyword evidence="2" id="KW-0812">Transmembrane</keyword>
<dbReference type="EMBL" id="BOMG01000044">
    <property type="protein sequence ID" value="GID55072.1"/>
    <property type="molecule type" value="Genomic_DNA"/>
</dbReference>
<proteinExistence type="predicted"/>
<protein>
    <submittedName>
        <fullName evidence="3">Uncharacterized protein</fullName>
    </submittedName>
</protein>